<gene>
    <name evidence="1" type="ORF">B5D82_12745</name>
</gene>
<name>A0A222G9U3_9GAMM</name>
<sequence length="277" mass="32168">MRHYYKTLALRDIQKFKRIHGIYRVIDAQHYDLIEGFFYQLTLCDGKSRVQMCTAMNRVENQNFAIGGFAFVEAIKSNSVWRVISTSIISSRLALENQGYAFDEKRLELACKQSTREIFESVKTKKILKLLQLFESSLALKIKQGITIDFWIESSVWHFLHNIVSIKFETQLEHDYAMVFGGLYALFYEYVGPSKKFDMTVNQDMNYLDLVNEISLFLAREFPEFSDMFINIICETEPLNVVGSKLVQTSFIKAIQIVSFHSVYCFGREVKDELVAA</sequence>
<reference evidence="1 2" key="1">
    <citation type="submission" date="2017-08" db="EMBL/GenBank/DDBJ databases">
        <title>Complete genome of Colwellia sp. NB097-1, a psychrophile bacterium ioslated from Bering Sea.</title>
        <authorList>
            <person name="Chen X."/>
        </authorList>
    </citation>
    <scope>NUCLEOTIDE SEQUENCE [LARGE SCALE GENOMIC DNA]</scope>
    <source>
        <strain evidence="1 2">NB097-1</strain>
    </source>
</reference>
<organism evidence="1 2">
    <name type="scientific">Cognaticolwellia beringensis</name>
    <dbReference type="NCBI Taxonomy" id="1967665"/>
    <lineage>
        <taxon>Bacteria</taxon>
        <taxon>Pseudomonadati</taxon>
        <taxon>Pseudomonadota</taxon>
        <taxon>Gammaproteobacteria</taxon>
        <taxon>Alteromonadales</taxon>
        <taxon>Colwelliaceae</taxon>
        <taxon>Cognaticolwellia</taxon>
    </lineage>
</organism>
<protein>
    <submittedName>
        <fullName evidence="1">Uncharacterized protein</fullName>
    </submittedName>
</protein>
<evidence type="ECO:0000313" key="2">
    <source>
        <dbReference type="Proteomes" id="UP000202259"/>
    </source>
</evidence>
<keyword evidence="2" id="KW-1185">Reference proteome</keyword>
<dbReference type="RefSeq" id="WP_081152024.1">
    <property type="nucleotide sequence ID" value="NZ_CP020465.1"/>
</dbReference>
<dbReference type="KEGG" id="cber:B5D82_12745"/>
<dbReference type="OrthoDB" id="9844975at2"/>
<evidence type="ECO:0000313" key="1">
    <source>
        <dbReference type="EMBL" id="ASP48560.1"/>
    </source>
</evidence>
<dbReference type="Proteomes" id="UP000202259">
    <property type="component" value="Chromosome"/>
</dbReference>
<dbReference type="AlphaFoldDB" id="A0A222G9U3"/>
<dbReference type="EMBL" id="CP020465">
    <property type="protein sequence ID" value="ASP48560.1"/>
    <property type="molecule type" value="Genomic_DNA"/>
</dbReference>
<proteinExistence type="predicted"/>
<accession>A0A222G9U3</accession>